<dbReference type="InterPro" id="IPR010499">
    <property type="entry name" value="AraC_E-bd"/>
</dbReference>
<dbReference type="InterPro" id="IPR029442">
    <property type="entry name" value="GyrI-like"/>
</dbReference>
<dbReference type="SUPFAM" id="SSF55136">
    <property type="entry name" value="Probable bacterial effector-binding domain"/>
    <property type="match status" value="1"/>
</dbReference>
<dbReference type="InterPro" id="IPR011256">
    <property type="entry name" value="Reg_factor_effector_dom_sf"/>
</dbReference>
<comment type="caution">
    <text evidence="2">The sequence shown here is derived from an EMBL/GenBank/DDBJ whole genome shotgun (WGS) entry which is preliminary data.</text>
</comment>
<accession>A0A433IZT9</accession>
<dbReference type="AlphaFoldDB" id="A0A433IZT9"/>
<name>A0A433IZT9_9PROT</name>
<evidence type="ECO:0000313" key="3">
    <source>
        <dbReference type="Proteomes" id="UP000280346"/>
    </source>
</evidence>
<dbReference type="SMART" id="SM00871">
    <property type="entry name" value="AraC_E_bind"/>
    <property type="match status" value="1"/>
</dbReference>
<sequence length="155" mass="17226">MPDVVLRDLPALRLTGFQHRGPYQQIGATFDRLMAWAGEHGLVGPQTRCFGVYYDNPRVVAPESLRAFAGLSLDSSAVPDGGAVTVDLPAGRHAVLTHKGPYAGLQATYLWFYDTWIPQSGEKPDPERPSYEEYLNNPRDLPPEEWLTHIAAPLR</sequence>
<protein>
    <submittedName>
        <fullName evidence="2">GyrI-like domain-containing protein</fullName>
    </submittedName>
</protein>
<dbReference type="RefSeq" id="WP_127004746.1">
    <property type="nucleotide sequence ID" value="NZ_JBNPXW010000030.1"/>
</dbReference>
<feature type="domain" description="AraC effector-binding" evidence="1">
    <location>
        <begin position="2"/>
        <end position="155"/>
    </location>
</feature>
<dbReference type="OrthoDB" id="5295469at2"/>
<keyword evidence="3" id="KW-1185">Reference proteome</keyword>
<dbReference type="InterPro" id="IPR050908">
    <property type="entry name" value="SmbC-like"/>
</dbReference>
<dbReference type="Gene3D" id="3.20.80.10">
    <property type="entry name" value="Regulatory factor, effector binding domain"/>
    <property type="match status" value="1"/>
</dbReference>
<reference evidence="2 3" key="1">
    <citation type="submission" date="2018-12" db="EMBL/GenBank/DDBJ databases">
        <authorList>
            <person name="Yang Y."/>
        </authorList>
    </citation>
    <scope>NUCLEOTIDE SEQUENCE [LARGE SCALE GENOMIC DNA]</scope>
    <source>
        <strain evidence="2 3">GSF71</strain>
    </source>
</reference>
<dbReference type="PANTHER" id="PTHR40055:SF1">
    <property type="entry name" value="TRANSCRIPTIONAL REGULATOR YGIV-RELATED"/>
    <property type="match status" value="1"/>
</dbReference>
<evidence type="ECO:0000259" key="1">
    <source>
        <dbReference type="SMART" id="SM00871"/>
    </source>
</evidence>
<dbReference type="Proteomes" id="UP000280346">
    <property type="component" value="Unassembled WGS sequence"/>
</dbReference>
<organism evidence="2 3">
    <name type="scientific">Azospirillum doebereinerae</name>
    <dbReference type="NCBI Taxonomy" id="92933"/>
    <lineage>
        <taxon>Bacteria</taxon>
        <taxon>Pseudomonadati</taxon>
        <taxon>Pseudomonadota</taxon>
        <taxon>Alphaproteobacteria</taxon>
        <taxon>Rhodospirillales</taxon>
        <taxon>Azospirillaceae</taxon>
        <taxon>Azospirillum</taxon>
    </lineage>
</organism>
<evidence type="ECO:0000313" key="2">
    <source>
        <dbReference type="EMBL" id="RUQ61426.1"/>
    </source>
</evidence>
<dbReference type="PANTHER" id="PTHR40055">
    <property type="entry name" value="TRANSCRIPTIONAL REGULATOR YGIV-RELATED"/>
    <property type="match status" value="1"/>
</dbReference>
<gene>
    <name evidence="2" type="ORF">EJ913_29575</name>
</gene>
<dbReference type="EMBL" id="RZIJ01000044">
    <property type="protein sequence ID" value="RUQ61426.1"/>
    <property type="molecule type" value="Genomic_DNA"/>
</dbReference>
<dbReference type="Pfam" id="PF06445">
    <property type="entry name" value="GyrI-like"/>
    <property type="match status" value="1"/>
</dbReference>
<proteinExistence type="predicted"/>